<keyword evidence="2" id="KW-1185">Reference proteome</keyword>
<dbReference type="STRING" id="320497.A0U93_05345"/>
<dbReference type="AlphaFoldDB" id="A0A1U9KP46"/>
<dbReference type="EMBL" id="CP014691">
    <property type="protein sequence ID" value="AQS87460.1"/>
    <property type="molecule type" value="Genomic_DNA"/>
</dbReference>
<dbReference type="OrthoDB" id="9807047at2"/>
<accession>A0A1U9KP46</accession>
<gene>
    <name evidence="1" type="ORF">A0U93_05345</name>
</gene>
<proteinExistence type="predicted"/>
<evidence type="ECO:0000313" key="1">
    <source>
        <dbReference type="EMBL" id="AQS87460.1"/>
    </source>
</evidence>
<protein>
    <submittedName>
        <fullName evidence="1">Uncharacterized protein</fullName>
    </submittedName>
</protein>
<organism evidence="1 2">
    <name type="scientific">Neoasaia chiangmaiensis</name>
    <dbReference type="NCBI Taxonomy" id="320497"/>
    <lineage>
        <taxon>Bacteria</taxon>
        <taxon>Pseudomonadati</taxon>
        <taxon>Pseudomonadota</taxon>
        <taxon>Alphaproteobacteria</taxon>
        <taxon>Acetobacterales</taxon>
        <taxon>Acetobacteraceae</taxon>
        <taxon>Neoasaia</taxon>
    </lineage>
</organism>
<dbReference type="KEGG" id="nch:A0U93_05345"/>
<evidence type="ECO:0000313" key="2">
    <source>
        <dbReference type="Proteomes" id="UP000188604"/>
    </source>
</evidence>
<reference evidence="1 2" key="1">
    <citation type="submission" date="2016-03" db="EMBL/GenBank/DDBJ databases">
        <title>Acetic acid bacteria sequencing.</title>
        <authorList>
            <person name="Brandt J."/>
            <person name="Jakob F."/>
            <person name="Vogel R.F."/>
        </authorList>
    </citation>
    <scope>NUCLEOTIDE SEQUENCE [LARGE SCALE GENOMIC DNA]</scope>
    <source>
        <strain evidence="1 2">NBRC 101099</strain>
    </source>
</reference>
<dbReference type="Proteomes" id="UP000188604">
    <property type="component" value="Chromosome"/>
</dbReference>
<sequence>MTIAADLFAIAGVIAAGIPAFLVRYRLPTFILPLILLFLIPGLVVAWMLARDPATAMIPARAFWEGVLIAPACFLPLIIKLRHIDPQLARTGAGLGAGPSARLRLIWLPLLGPSAGVTTLLTALLIVLLHWVRI</sequence>
<dbReference type="RefSeq" id="WP_077806445.1">
    <property type="nucleotide sequence ID" value="NZ_BJXS01000009.1"/>
</dbReference>
<name>A0A1U9KP46_9PROT</name>